<evidence type="ECO:0000313" key="3">
    <source>
        <dbReference type="EMBL" id="RNF23158.1"/>
    </source>
</evidence>
<dbReference type="EMBL" id="MKKU01000123">
    <property type="protein sequence ID" value="RNF23158.1"/>
    <property type="molecule type" value="Genomic_DNA"/>
</dbReference>
<dbReference type="GeneID" id="40316569"/>
<evidence type="ECO:0000256" key="2">
    <source>
        <dbReference type="SAM" id="Phobius"/>
    </source>
</evidence>
<dbReference type="Proteomes" id="UP000284403">
    <property type="component" value="Unassembled WGS sequence"/>
</dbReference>
<dbReference type="OrthoDB" id="252800at2759"/>
<dbReference type="RefSeq" id="XP_029230068.1">
    <property type="nucleotide sequence ID" value="XM_029369881.1"/>
</dbReference>
<reference evidence="3 4" key="1">
    <citation type="journal article" date="2018" name="BMC Genomics">
        <title>Genomic comparison of Trypanosoma conorhini and Trypanosoma rangeli to Trypanosoma cruzi strains of high and low virulence.</title>
        <authorList>
            <person name="Bradwell K.R."/>
            <person name="Koparde V.N."/>
            <person name="Matveyev A.V."/>
            <person name="Serrano M.G."/>
            <person name="Alves J.M."/>
            <person name="Parikh H."/>
            <person name="Huang B."/>
            <person name="Lee V."/>
            <person name="Espinosa-Alvarez O."/>
            <person name="Ortiz P.A."/>
            <person name="Costa-Martins A.G."/>
            <person name="Teixeira M.M."/>
            <person name="Buck G.A."/>
        </authorList>
    </citation>
    <scope>NUCLEOTIDE SEQUENCE [LARGE SCALE GENOMIC DNA]</scope>
    <source>
        <strain evidence="3 4">025E</strain>
    </source>
</reference>
<organism evidence="3 4">
    <name type="scientific">Trypanosoma conorhini</name>
    <dbReference type="NCBI Taxonomy" id="83891"/>
    <lineage>
        <taxon>Eukaryota</taxon>
        <taxon>Discoba</taxon>
        <taxon>Euglenozoa</taxon>
        <taxon>Kinetoplastea</taxon>
        <taxon>Metakinetoplastina</taxon>
        <taxon>Trypanosomatida</taxon>
        <taxon>Trypanosomatidae</taxon>
        <taxon>Trypanosoma</taxon>
    </lineage>
</organism>
<keyword evidence="2" id="KW-0812">Transmembrane</keyword>
<protein>
    <submittedName>
        <fullName evidence="3">Uncharacterized protein</fullName>
    </submittedName>
</protein>
<gene>
    <name evidence="3" type="ORF">Tco025E_02958</name>
</gene>
<keyword evidence="4" id="KW-1185">Reference proteome</keyword>
<evidence type="ECO:0000313" key="4">
    <source>
        <dbReference type="Proteomes" id="UP000284403"/>
    </source>
</evidence>
<feature type="region of interest" description="Disordered" evidence="1">
    <location>
        <begin position="84"/>
        <end position="125"/>
    </location>
</feature>
<keyword evidence="2" id="KW-1133">Transmembrane helix</keyword>
<sequence>MAAAPLLGCCAPFTLTAGVILFTLAAFMQHGSWTFEVLAAKEGWSLEEKAKCCRNAAIFYVLLSAALWVALGLMRLLGKKARHRESPPDAAAGVEDAGNDGDDSSDRMGHRHRREAAPLLQGSAL</sequence>
<comment type="caution">
    <text evidence="3">The sequence shown here is derived from an EMBL/GenBank/DDBJ whole genome shotgun (WGS) entry which is preliminary data.</text>
</comment>
<feature type="transmembrane region" description="Helical" evidence="2">
    <location>
        <begin position="55"/>
        <end position="77"/>
    </location>
</feature>
<accession>A0A422PZK6</accession>
<dbReference type="PANTHER" id="PTHR39668">
    <property type="entry name" value="HYPOTHETICAL TRANSMEMBRANE PROTEIN L6586.03-RELATED"/>
    <property type="match status" value="1"/>
</dbReference>
<dbReference type="AlphaFoldDB" id="A0A422PZK6"/>
<dbReference type="PANTHER" id="PTHR39668:SF1">
    <property type="entry name" value="T. BRUCEI SPP.-SPECIFIC PROTEIN"/>
    <property type="match status" value="1"/>
</dbReference>
<name>A0A422PZK6_9TRYP</name>
<keyword evidence="2" id="KW-0472">Membrane</keyword>
<evidence type="ECO:0000256" key="1">
    <source>
        <dbReference type="SAM" id="MobiDB-lite"/>
    </source>
</evidence>
<proteinExistence type="predicted"/>